<organism evidence="4 5">
    <name type="scientific">Volvox africanus</name>
    <dbReference type="NCBI Taxonomy" id="51714"/>
    <lineage>
        <taxon>Eukaryota</taxon>
        <taxon>Viridiplantae</taxon>
        <taxon>Chlorophyta</taxon>
        <taxon>core chlorophytes</taxon>
        <taxon>Chlorophyceae</taxon>
        <taxon>CS clade</taxon>
        <taxon>Chlamydomonadales</taxon>
        <taxon>Volvocaceae</taxon>
        <taxon>Volvox</taxon>
    </lineage>
</organism>
<reference evidence="4 5" key="1">
    <citation type="journal article" date="2023" name="IScience">
        <title>Expanded male sex-determining region conserved during the evolution of homothallism in the green alga Volvox.</title>
        <authorList>
            <person name="Yamamoto K."/>
            <person name="Matsuzaki R."/>
            <person name="Mahakham W."/>
            <person name="Heman W."/>
            <person name="Sekimoto H."/>
            <person name="Kawachi M."/>
            <person name="Minakuchi Y."/>
            <person name="Toyoda A."/>
            <person name="Nozaki H."/>
        </authorList>
    </citation>
    <scope>NUCLEOTIDE SEQUENCE [LARGE SCALE GENOMIC DNA]</scope>
    <source>
        <strain evidence="4 5">NIES-4468</strain>
    </source>
</reference>
<feature type="region of interest" description="Disordered" evidence="2">
    <location>
        <begin position="623"/>
        <end position="653"/>
    </location>
</feature>
<feature type="region of interest" description="Disordered" evidence="2">
    <location>
        <begin position="2433"/>
        <end position="2465"/>
    </location>
</feature>
<accession>A0ABQ5S362</accession>
<sequence length="2465" mass="247652">MAVNESSSVPARLKDLKDSVKERFLGLLGIRQPKVLLEDEQEVFLQVGRTVWHAPRQLRIELWLSSLARRHSLVSGYQEYLSKDITREAANDIEKDVQRTFPNTRRFHAEEGQTQLRNVLRAYAAYDPEVAYCQGMNFLTGLLLMYMPTEAHSFAALVVLMEDRKLRSFYHRSMSLLQVQLWQLSRLISPSLNQHLEALGVVPMLYGASWLMTAFSADFPLPFSARIMDVLLADQCECALLKVAAAIMKAVEQRLHAMSDLEEVLGYLKLDVPAWEEPELHDLLAAAFTKPWTPRQLSILRSTEGAETVAQAMDRVMNMHEQLSAQTCEDEEGGEDGGSAGGGGGGDGEARVGLTVPRLQPPPQPSSSFTASPACGTPVNGGAHGTGSHGGAASVSPTAPAAGSAAAAAAAAAAADVKYSGGGATPSILDGVTSGGSGNTTCRKGALILLQGGASANSSPAAWAIPCIHPNVPASPALQAFRRAHMTCFQAAVTAEARYGGAISSNTSQPRSHGSYALLNGSSGGLEDSALAATVAAGDVESDGSPHRSYPDLHRGSDGCSPEEWGDFSAAAVRQQWRSIVRAAPGSTRHVLMSAEDLSGSAAAAGADGGPWRGTASAFSSYGGTLAAPPTPSSRESSSGSATQPIPVPAGRGGVHSNAATVGSAFAAAASAAAAACSSTVTAAIGKPPLPPRCVSLDRGGPVSGGLYSRLSVVAEDPLALQMGAVAPAPSPRGSIDLHLLGRAGSQQLEAYEQQGHLLCGTGFGAVGGSSGSSTAAVNGGGGGASCSGDCVSGVASAATGGPVLSPSAISGAVSPHGMSSPRVLAGWCTSGPAGGATSTSGATGSNTPTTGYLPLGFERAMSGSLLDVNYGCNIGGGAGLSSLPERSYSMVSPLPTVAALEAAVMPLIPSHPRPAGASSAAQLTSGEHCALVSLGHSLATSQGTTHQCLEQEKQQSDMATDIAGDILRMLSAVDTGNANAAYDPGVILGESMYADSPNKEEHKLVRTGSEHLRHMPSLSALADIAAQDLAKAQEEAERVRLELEAQLQLQRASERISWSTSTAEPMTLGSISVSATISCGRQTGGGAGPLTEVQLAEAMAEAGATAATAVAVSSALESAAERVGTSSSGGGSSGTASAVSAAVTSTEAASGSGTQSMGVSSGAAGSGGVGGVVFRRPTLYVDGIPMFDPKSLMADNHEAQVMFTPTVSPGASSYADPVLSGFTPTGDSTTPGERDAAGDGDGTAASGGGGGSSSSGADVSATTFDKSDVVHDAVGSSESGAEEAESVPSVSAVVAEAAPGRASSAPPECLSTPPPSGTDLAETERLAAQSGASAGGSGDGCDAGAEAEDQLVMPAAAASRTVEAEAAAVNGTTVQEELSTLPSASEWVDWSQAPPILAAPSAGIPFSQLPSVSASVSAAQSLNASPHCPETKALSLVDGLPSPVSLSLLQPMGKIMAGLDHDLIDMASPARPLTLPISSKQPRQWSPGAGAAAGSDEVAVASSCCATGTGLSPGAPAVPPVVAALQPDSVRPPGGSFSDLAAAGGNSCQTACTSSFSQQPPSPYGLLPTTSSVTHVAPMAPAISFASSTAGGGGGSFAGGGAMTTVWSSSVGVVVRSDVNLTHPPSDSMDVNMRIHSHGAVVACASSDESDRCADDDDDFGDVGDADGRSNSILGVGAARSATPGSPEACMSPKRKLLASLHDAASEGSLQGEPGAADSNKFCGDSCVARALPHVMAEIMLPESSTQDPDCSFAWDSPSSNLPVSGGGVAATAAAAEDTEAACDEYSLRLQLQLQPESAMGHRQSEVTGTDGKLTKGNLAPVTGGVGFSGVASGRGSWSGALGPLELGDGVVPDCSGAASRGSVIEQQVSLEMDMEGEEVDNSPFRAVLSPSLAHHIMSAYLRSEQHQMQQEQKELEERMAREQERLALEQQQVQLAPERQQQQQLSGSTAAPATAPVLLATSAGLEFLPEAVAAVGSAFETVATSAAVAPATAATMMPIIHSGPPIVTASTCVGAAGILGEQIVPNMPMRTAASGVVSPVLCSPGRPSAVYNGAYRIASAPQQPYLMQQTTISAAAAAAKVMTPFALSSGDPSSSRLTAELQQVIPPPLQPVLLQPDAPSPPPVPNISGSVADGVRSHASGRTSLRCTGSGDGDGISGMTSSGGAAAAPGHGAGSIGSERISASGAPPPVSLPAYGASESCTTASSAMGLPGATADVATSMTMGAASQQPPMGHVSCTRIGSSGGAIMQLLPPPPPPQVPLCTVRHEPASVPTAPPSLQMPLPLPPVLCSSSATVTAVAEGEGGGGVAACTPVANIASGCAAMTSALPQPPPPIWTATFDGIDNTPKADVVATGTEDGNGSNGPEPRTLSSAFSAEADTPPQEFAREGSGCDGCHGAPATTTGSSSFGAQEYVLNVGKGMAIDAAATAMVGVSQVQQQQQGQGQGKEEPRHQPLSPGRPWDVI</sequence>
<dbReference type="Gene3D" id="1.10.472.80">
    <property type="entry name" value="Ypt/Rab-GAP domain of gyp1p, domain 3"/>
    <property type="match status" value="1"/>
</dbReference>
<feature type="coiled-coil region" evidence="1">
    <location>
        <begin position="1023"/>
        <end position="1052"/>
    </location>
</feature>
<evidence type="ECO:0000259" key="3">
    <source>
        <dbReference type="PROSITE" id="PS50086"/>
    </source>
</evidence>
<feature type="compositionally biased region" description="Low complexity" evidence="2">
    <location>
        <begin position="633"/>
        <end position="642"/>
    </location>
</feature>
<comment type="caution">
    <text evidence="4">The sequence shown here is derived from an EMBL/GenBank/DDBJ whole genome shotgun (WGS) entry which is preliminary data.</text>
</comment>
<feature type="compositionally biased region" description="Basic and acidic residues" evidence="2">
    <location>
        <begin position="544"/>
        <end position="557"/>
    </location>
</feature>
<evidence type="ECO:0000313" key="4">
    <source>
        <dbReference type="EMBL" id="GLI63726.1"/>
    </source>
</evidence>
<feature type="region of interest" description="Disordered" evidence="2">
    <location>
        <begin position="326"/>
        <end position="399"/>
    </location>
</feature>
<dbReference type="PANTHER" id="PTHR47219">
    <property type="entry name" value="RAB GTPASE-ACTIVATING PROTEIN 1-LIKE"/>
    <property type="match status" value="1"/>
</dbReference>
<dbReference type="SUPFAM" id="SSF47923">
    <property type="entry name" value="Ypt/Rab-GAP domain of gyp1p"/>
    <property type="match status" value="2"/>
</dbReference>
<dbReference type="Pfam" id="PF00566">
    <property type="entry name" value="RabGAP-TBC"/>
    <property type="match status" value="1"/>
</dbReference>
<dbReference type="Gene3D" id="1.10.8.270">
    <property type="entry name" value="putative rabgap domain of human tbc1 domain family member 14 like domains"/>
    <property type="match status" value="1"/>
</dbReference>
<evidence type="ECO:0000313" key="5">
    <source>
        <dbReference type="Proteomes" id="UP001165090"/>
    </source>
</evidence>
<keyword evidence="5" id="KW-1185">Reference proteome</keyword>
<feature type="region of interest" description="Disordered" evidence="2">
    <location>
        <begin position="1298"/>
        <end position="1321"/>
    </location>
</feature>
<feature type="region of interest" description="Disordered" evidence="2">
    <location>
        <begin position="1326"/>
        <end position="1345"/>
    </location>
</feature>
<feature type="compositionally biased region" description="Polar residues" evidence="2">
    <location>
        <begin position="1223"/>
        <end position="1232"/>
    </location>
</feature>
<feature type="compositionally biased region" description="Gly residues" evidence="2">
    <location>
        <begin position="1240"/>
        <end position="1254"/>
    </location>
</feature>
<dbReference type="EMBL" id="BSDZ01000016">
    <property type="protein sequence ID" value="GLI63726.1"/>
    <property type="molecule type" value="Genomic_DNA"/>
</dbReference>
<dbReference type="PROSITE" id="PS50086">
    <property type="entry name" value="TBC_RABGAP"/>
    <property type="match status" value="1"/>
</dbReference>
<feature type="region of interest" description="Disordered" evidence="2">
    <location>
        <begin position="537"/>
        <end position="561"/>
    </location>
</feature>
<feature type="compositionally biased region" description="Low complexity" evidence="2">
    <location>
        <begin position="2159"/>
        <end position="2172"/>
    </location>
</feature>
<feature type="region of interest" description="Disordered" evidence="2">
    <location>
        <begin position="2347"/>
        <end position="2407"/>
    </location>
</feature>
<dbReference type="Proteomes" id="UP001165090">
    <property type="component" value="Unassembled WGS sequence"/>
</dbReference>
<proteinExistence type="predicted"/>
<dbReference type="SMART" id="SM00164">
    <property type="entry name" value="TBC"/>
    <property type="match status" value="1"/>
</dbReference>
<feature type="region of interest" description="Disordered" evidence="2">
    <location>
        <begin position="1273"/>
        <end position="1292"/>
    </location>
</feature>
<evidence type="ECO:0000256" key="2">
    <source>
        <dbReference type="SAM" id="MobiDB-lite"/>
    </source>
</evidence>
<evidence type="ECO:0000256" key="1">
    <source>
        <dbReference type="SAM" id="Coils"/>
    </source>
</evidence>
<feature type="region of interest" description="Disordered" evidence="2">
    <location>
        <begin position="2112"/>
        <end position="2189"/>
    </location>
</feature>
<feature type="coiled-coil region" evidence="1">
    <location>
        <begin position="1903"/>
        <end position="1934"/>
    </location>
</feature>
<protein>
    <recommendedName>
        <fullName evidence="3">Rab-GAP TBC domain-containing protein</fullName>
    </recommendedName>
</protein>
<feature type="compositionally biased region" description="Low complexity" evidence="2">
    <location>
        <begin position="2433"/>
        <end position="2443"/>
    </location>
</feature>
<feature type="region of interest" description="Disordered" evidence="2">
    <location>
        <begin position="1215"/>
        <end position="1261"/>
    </location>
</feature>
<feature type="domain" description="Rab-GAP TBC" evidence="3">
    <location>
        <begin position="53"/>
        <end position="235"/>
    </location>
</feature>
<feature type="compositionally biased region" description="Gly residues" evidence="2">
    <location>
        <begin position="336"/>
        <end position="347"/>
    </location>
</feature>
<dbReference type="InterPro" id="IPR035969">
    <property type="entry name" value="Rab-GAP_TBC_sf"/>
</dbReference>
<gene>
    <name evidence="4" type="ORF">VaNZ11_006787</name>
</gene>
<dbReference type="InterPro" id="IPR050302">
    <property type="entry name" value="Rab_GAP_TBC_domain"/>
</dbReference>
<feature type="region of interest" description="Disordered" evidence="2">
    <location>
        <begin position="1798"/>
        <end position="1819"/>
    </location>
</feature>
<dbReference type="InterPro" id="IPR000195">
    <property type="entry name" value="Rab-GAP-TBC_dom"/>
</dbReference>
<keyword evidence="1" id="KW-0175">Coiled coil</keyword>
<name>A0ABQ5S362_9CHLO</name>
<dbReference type="PANTHER" id="PTHR47219:SF9">
    <property type="entry name" value="GTPASE ACTIVATING PROTEIN AND CENTROSOME-ASSOCIATED, ISOFORM B"/>
    <property type="match status" value="1"/>
</dbReference>